<dbReference type="InterPro" id="IPR008979">
    <property type="entry name" value="Galactose-bd-like_sf"/>
</dbReference>
<dbReference type="InterPro" id="IPR017853">
    <property type="entry name" value="GH"/>
</dbReference>
<evidence type="ECO:0000256" key="2">
    <source>
        <dbReference type="ARBA" id="ARBA00022801"/>
    </source>
</evidence>
<feature type="domain" description="Glycoside hydrolase family 2 immunoglobulin-like beta-sandwich" evidence="4">
    <location>
        <begin position="180"/>
        <end position="287"/>
    </location>
</feature>
<accession>A0ABW1TAS9</accession>
<name>A0ABW1TAS9_9LACO</name>
<dbReference type="Gene3D" id="2.60.40.10">
    <property type="entry name" value="Immunoglobulins"/>
    <property type="match status" value="1"/>
</dbReference>
<dbReference type="Pfam" id="PF00703">
    <property type="entry name" value="Glyco_hydro_2"/>
    <property type="match status" value="1"/>
</dbReference>
<proteinExistence type="inferred from homology"/>
<dbReference type="Gene3D" id="3.20.20.80">
    <property type="entry name" value="Glycosidases"/>
    <property type="match status" value="1"/>
</dbReference>
<feature type="domain" description="Glycoside hydrolase family 2 catalytic" evidence="5">
    <location>
        <begin position="321"/>
        <end position="487"/>
    </location>
</feature>
<organism evidence="7 8">
    <name type="scientific">Secundilactobacillus hailunensis</name>
    <dbReference type="NCBI Taxonomy" id="2559923"/>
    <lineage>
        <taxon>Bacteria</taxon>
        <taxon>Bacillati</taxon>
        <taxon>Bacillota</taxon>
        <taxon>Bacilli</taxon>
        <taxon>Lactobacillales</taxon>
        <taxon>Lactobacillaceae</taxon>
        <taxon>Secundilactobacillus</taxon>
    </lineage>
</organism>
<dbReference type="InterPro" id="IPR006104">
    <property type="entry name" value="Glyco_hydro_2_N"/>
</dbReference>
<evidence type="ECO:0000256" key="1">
    <source>
        <dbReference type="ARBA" id="ARBA00007401"/>
    </source>
</evidence>
<gene>
    <name evidence="7" type="ORF">ACFP1H_11520</name>
</gene>
<dbReference type="InterPro" id="IPR051913">
    <property type="entry name" value="GH2_Domain-Containing"/>
</dbReference>
<evidence type="ECO:0000259" key="4">
    <source>
        <dbReference type="Pfam" id="PF00703"/>
    </source>
</evidence>
<dbReference type="PANTHER" id="PTHR42732:SF3">
    <property type="entry name" value="HYDROLASE"/>
    <property type="match status" value="1"/>
</dbReference>
<sequence>MLRTEYPRPQFERTEWQNLNGQWAFDYDDTNAGLTEKWWLNHHFSKMIEVPFAYQSKLSGIHDLAPHEVVWYQRQFTYDNQNGQDLLLHFGAVDYTATVWVDGQLVGTHTGGETSFTFNIAPYLTTTKEHSLVVRAKDPVKDEEQPRGKQNWVGHSFSIFYTGTTGIWQTVWLEPVSQQRINTLKFYPDIDKGTVNITGKITGFKPGDEVQATISYKDTQLIVASLKPEAANFDMTVNLFDHHIFRTTFHNDGWTWTPANPTLFDCQVTLSNNKQNQDTVKSYFGMRKIHAENGSIFLNNRPLYQKLVLDQGYWPEGLLTAPDDAAFKKDIEMTKQMGFNGCRKHQKVEDPRFLYWADKLGYLVWGECAAAPAFTSTSIGRTTSEWEEIIDRDFNHPSIINWVPINESWGVPQVHSDRMQQHYTQTLYHLIHALDDTRLVESNDGWEQTETDVCGIHNYAQGNQDEPQKYDYFVDTLSNWRKLISQPPGVWSIFAKGYHYTGQPIVLSECGGIGYKKDADKDGWGYTSASSDDDYLHEYQQVINGIAKSQSIVGFCYTQLCDVEQEINGLLTYDRQFKVDPDKIKQINDYFVPARVLPFENQEK</sequence>
<dbReference type="RefSeq" id="WP_137630616.1">
    <property type="nucleotide sequence ID" value="NZ_BJDO01000011.1"/>
</dbReference>
<dbReference type="EMBL" id="JBHSSA010000117">
    <property type="protein sequence ID" value="MFC6255209.1"/>
    <property type="molecule type" value="Genomic_DNA"/>
</dbReference>
<evidence type="ECO:0000259" key="5">
    <source>
        <dbReference type="Pfam" id="PF02836"/>
    </source>
</evidence>
<dbReference type="InterPro" id="IPR036156">
    <property type="entry name" value="Beta-gal/glucu_dom_sf"/>
</dbReference>
<dbReference type="Proteomes" id="UP001596190">
    <property type="component" value="Unassembled WGS sequence"/>
</dbReference>
<dbReference type="Gene3D" id="2.60.120.260">
    <property type="entry name" value="Galactose-binding domain-like"/>
    <property type="match status" value="1"/>
</dbReference>
<evidence type="ECO:0000313" key="7">
    <source>
        <dbReference type="EMBL" id="MFC6255209.1"/>
    </source>
</evidence>
<dbReference type="SUPFAM" id="SSF49785">
    <property type="entry name" value="Galactose-binding domain-like"/>
    <property type="match status" value="1"/>
</dbReference>
<evidence type="ECO:0000256" key="3">
    <source>
        <dbReference type="ARBA" id="ARBA00023295"/>
    </source>
</evidence>
<keyword evidence="2 7" id="KW-0378">Hydrolase</keyword>
<dbReference type="PANTHER" id="PTHR42732">
    <property type="entry name" value="BETA-GALACTOSIDASE"/>
    <property type="match status" value="1"/>
</dbReference>
<comment type="caution">
    <text evidence="7">The sequence shown here is derived from an EMBL/GenBank/DDBJ whole genome shotgun (WGS) entry which is preliminary data.</text>
</comment>
<evidence type="ECO:0000313" key="8">
    <source>
        <dbReference type="Proteomes" id="UP001596190"/>
    </source>
</evidence>
<keyword evidence="3" id="KW-0326">Glycosidase</keyword>
<keyword evidence="8" id="KW-1185">Reference proteome</keyword>
<dbReference type="Pfam" id="PF02837">
    <property type="entry name" value="Glyco_hydro_2_N"/>
    <property type="match status" value="1"/>
</dbReference>
<dbReference type="InterPro" id="IPR006102">
    <property type="entry name" value="Ig-like_GH2"/>
</dbReference>
<dbReference type="Pfam" id="PF02836">
    <property type="entry name" value="Glyco_hydro_2_C"/>
    <property type="match status" value="1"/>
</dbReference>
<protein>
    <submittedName>
        <fullName evidence="7">Glycoside hydrolase family 2 protein</fullName>
    </submittedName>
</protein>
<dbReference type="InterPro" id="IPR013783">
    <property type="entry name" value="Ig-like_fold"/>
</dbReference>
<dbReference type="GO" id="GO:0016787">
    <property type="term" value="F:hydrolase activity"/>
    <property type="evidence" value="ECO:0007669"/>
    <property type="project" value="UniProtKB-KW"/>
</dbReference>
<comment type="similarity">
    <text evidence="1">Belongs to the glycosyl hydrolase 2 family.</text>
</comment>
<dbReference type="SUPFAM" id="SSF51445">
    <property type="entry name" value="(Trans)glycosidases"/>
    <property type="match status" value="1"/>
</dbReference>
<reference evidence="8" key="1">
    <citation type="journal article" date="2019" name="Int. J. Syst. Evol. Microbiol.">
        <title>The Global Catalogue of Microorganisms (GCM) 10K type strain sequencing project: providing services to taxonomists for standard genome sequencing and annotation.</title>
        <authorList>
            <consortium name="The Broad Institute Genomics Platform"/>
            <consortium name="The Broad Institute Genome Sequencing Center for Infectious Disease"/>
            <person name="Wu L."/>
            <person name="Ma J."/>
        </authorList>
    </citation>
    <scope>NUCLEOTIDE SEQUENCE [LARGE SCALE GENOMIC DNA]</scope>
    <source>
        <strain evidence="8">CCM 8950</strain>
    </source>
</reference>
<dbReference type="SUPFAM" id="SSF49303">
    <property type="entry name" value="beta-Galactosidase/glucuronidase domain"/>
    <property type="match status" value="1"/>
</dbReference>
<feature type="domain" description="Glycosyl hydrolases family 2 sugar binding" evidence="6">
    <location>
        <begin position="17"/>
        <end position="134"/>
    </location>
</feature>
<dbReference type="InterPro" id="IPR006103">
    <property type="entry name" value="Glyco_hydro_2_cat"/>
</dbReference>
<evidence type="ECO:0000259" key="6">
    <source>
        <dbReference type="Pfam" id="PF02837"/>
    </source>
</evidence>